<feature type="compositionally biased region" description="Acidic residues" evidence="1">
    <location>
        <begin position="86"/>
        <end position="98"/>
    </location>
</feature>
<evidence type="ECO:0008006" key="4">
    <source>
        <dbReference type="Google" id="ProtNLM"/>
    </source>
</evidence>
<evidence type="ECO:0000256" key="1">
    <source>
        <dbReference type="SAM" id="MobiDB-lite"/>
    </source>
</evidence>
<feature type="compositionally biased region" description="Polar residues" evidence="1">
    <location>
        <begin position="219"/>
        <end position="237"/>
    </location>
</feature>
<evidence type="ECO:0000313" key="3">
    <source>
        <dbReference type="Proteomes" id="UP001385951"/>
    </source>
</evidence>
<feature type="compositionally biased region" description="Acidic residues" evidence="1">
    <location>
        <begin position="339"/>
        <end position="353"/>
    </location>
</feature>
<sequence length="367" mass="39541">MPGPAVYVVATVALVATFATAFAFKEFVYEPHLAPRIEAWAANYVENRRRNRAHQQGPIAASPVSGSTRNENQTRRDSGNDSSSSSDDEHDNDPESIELQDLVTRASEVDDWRGEVHRRSSTIRNRRAPAVIDEANAEIPYNPMTPSQVIFGAGRSQTRSPSVVSGQRHTLVQSRQSSHNAARPSTPQSRAEVARSRTLFQVSPRLPTPISNISPSSTRATSPINSQLDHSVSSMSSFAPAVVGPHSSESIYGSPRSHAADALSEVGGNDLNMQTNPESRVPSPFSDIPSLSAVQRNLSPVTSPFVLSPRTDSDFELPDTSDGMLSPSLRSGMFSPSLDNDDDPFDIGSEDGSDSSWGSVGPRSPHP</sequence>
<dbReference type="AlphaFoldDB" id="A0AAW0GTQ8"/>
<reference evidence="2 3" key="1">
    <citation type="submission" date="2022-09" db="EMBL/GenBank/DDBJ databases">
        <authorList>
            <person name="Palmer J.M."/>
        </authorList>
    </citation>
    <scope>NUCLEOTIDE SEQUENCE [LARGE SCALE GENOMIC DNA]</scope>
    <source>
        <strain evidence="2 3">DSM 7382</strain>
    </source>
</reference>
<keyword evidence="3" id="KW-1185">Reference proteome</keyword>
<name>A0AAW0GTQ8_9APHY</name>
<evidence type="ECO:0000313" key="2">
    <source>
        <dbReference type="EMBL" id="KAK7696097.1"/>
    </source>
</evidence>
<accession>A0AAW0GTQ8</accession>
<protein>
    <recommendedName>
        <fullName evidence="4">Transmembrane protein</fullName>
    </recommendedName>
</protein>
<feature type="region of interest" description="Disordered" evidence="1">
    <location>
        <begin position="51"/>
        <end position="104"/>
    </location>
</feature>
<proteinExistence type="predicted"/>
<gene>
    <name evidence="2" type="ORF">QCA50_000740</name>
</gene>
<feature type="compositionally biased region" description="Low complexity" evidence="1">
    <location>
        <begin position="208"/>
        <end position="218"/>
    </location>
</feature>
<dbReference type="Proteomes" id="UP001385951">
    <property type="component" value="Unassembled WGS sequence"/>
</dbReference>
<feature type="region of interest" description="Disordered" evidence="1">
    <location>
        <begin position="172"/>
        <end position="288"/>
    </location>
</feature>
<feature type="region of interest" description="Disordered" evidence="1">
    <location>
        <begin position="302"/>
        <end position="367"/>
    </location>
</feature>
<dbReference type="EMBL" id="JASBNA010000001">
    <property type="protein sequence ID" value="KAK7696097.1"/>
    <property type="molecule type" value="Genomic_DNA"/>
</dbReference>
<comment type="caution">
    <text evidence="2">The sequence shown here is derived from an EMBL/GenBank/DDBJ whole genome shotgun (WGS) entry which is preliminary data.</text>
</comment>
<feature type="compositionally biased region" description="Polar residues" evidence="1">
    <location>
        <begin position="172"/>
        <end position="189"/>
    </location>
</feature>
<organism evidence="2 3">
    <name type="scientific">Cerrena zonata</name>
    <dbReference type="NCBI Taxonomy" id="2478898"/>
    <lineage>
        <taxon>Eukaryota</taxon>
        <taxon>Fungi</taxon>
        <taxon>Dikarya</taxon>
        <taxon>Basidiomycota</taxon>
        <taxon>Agaricomycotina</taxon>
        <taxon>Agaricomycetes</taxon>
        <taxon>Polyporales</taxon>
        <taxon>Cerrenaceae</taxon>
        <taxon>Cerrena</taxon>
    </lineage>
</organism>